<feature type="transmembrane region" description="Helical" evidence="1">
    <location>
        <begin position="73"/>
        <end position="93"/>
    </location>
</feature>
<dbReference type="EMBL" id="DRZM01000040">
    <property type="protein sequence ID" value="HHP04356.1"/>
    <property type="molecule type" value="Genomic_DNA"/>
</dbReference>
<organism evidence="2">
    <name type="scientific">Thermofilum pendens</name>
    <dbReference type="NCBI Taxonomy" id="2269"/>
    <lineage>
        <taxon>Archaea</taxon>
        <taxon>Thermoproteota</taxon>
        <taxon>Thermoprotei</taxon>
        <taxon>Thermofilales</taxon>
        <taxon>Thermofilaceae</taxon>
        <taxon>Thermofilum</taxon>
    </lineage>
</organism>
<keyword evidence="1" id="KW-0812">Transmembrane</keyword>
<keyword evidence="1" id="KW-0472">Membrane</keyword>
<feature type="transmembrane region" description="Helical" evidence="1">
    <location>
        <begin position="99"/>
        <end position="120"/>
    </location>
</feature>
<protein>
    <submittedName>
        <fullName evidence="2">Uncharacterized protein</fullName>
    </submittedName>
</protein>
<name>A0A7C1NY89_THEPE</name>
<sequence length="127" mass="13693">MIWRDFLDLAVVQAERSTYVLLGLSPLCILLAALLGNASVLLLPFQAVSAFFISALAYSVLKKGLVKVRGRRGLALVLIPSYSTLVGTLVPLFNGASMFSAVITSAVLALILSLKVYSALREYYVLI</sequence>
<comment type="caution">
    <text evidence="2">The sequence shown here is derived from an EMBL/GenBank/DDBJ whole genome shotgun (WGS) entry which is preliminary data.</text>
</comment>
<feature type="transmembrane region" description="Helical" evidence="1">
    <location>
        <begin position="41"/>
        <end position="61"/>
    </location>
</feature>
<gene>
    <name evidence="3" type="ORF">ENM88_01225</name>
    <name evidence="2" type="ORF">ENP77_03145</name>
</gene>
<feature type="transmembrane region" description="Helical" evidence="1">
    <location>
        <begin position="18"/>
        <end position="35"/>
    </location>
</feature>
<dbReference type="EMBL" id="DSKP01000111">
    <property type="protein sequence ID" value="HEB48773.1"/>
    <property type="molecule type" value="Genomic_DNA"/>
</dbReference>
<evidence type="ECO:0000313" key="3">
    <source>
        <dbReference type="EMBL" id="HHP04356.1"/>
    </source>
</evidence>
<accession>A0A7C1NY89</accession>
<evidence type="ECO:0000256" key="1">
    <source>
        <dbReference type="SAM" id="Phobius"/>
    </source>
</evidence>
<evidence type="ECO:0000313" key="2">
    <source>
        <dbReference type="EMBL" id="HEB48773.1"/>
    </source>
</evidence>
<proteinExistence type="predicted"/>
<reference evidence="2" key="1">
    <citation type="journal article" date="2020" name="mSystems">
        <title>Genome- and Community-Level Interaction Insights into Carbon Utilization and Element Cycling Functions of Hydrothermarchaeota in Hydrothermal Sediment.</title>
        <authorList>
            <person name="Zhou Z."/>
            <person name="Liu Y."/>
            <person name="Xu W."/>
            <person name="Pan J."/>
            <person name="Luo Z.H."/>
            <person name="Li M."/>
        </authorList>
    </citation>
    <scope>NUCLEOTIDE SEQUENCE [LARGE SCALE GENOMIC DNA]</scope>
    <source>
        <strain evidence="3">SpSt-1125</strain>
        <strain evidence="2">SpSt-25</strain>
    </source>
</reference>
<dbReference type="AlphaFoldDB" id="A0A7C1NY89"/>
<keyword evidence="1" id="KW-1133">Transmembrane helix</keyword>